<dbReference type="Pfam" id="PF00069">
    <property type="entry name" value="Pkinase"/>
    <property type="match status" value="1"/>
</dbReference>
<feature type="binding site" evidence="7">
    <location>
        <position position="33"/>
    </location>
    <ligand>
        <name>ATP</name>
        <dbReference type="ChEBI" id="CHEBI:30616"/>
    </ligand>
</feature>
<keyword evidence="1" id="KW-0723">Serine/threonine-protein kinase</keyword>
<evidence type="ECO:0000259" key="8">
    <source>
        <dbReference type="PROSITE" id="PS50011"/>
    </source>
</evidence>
<keyword evidence="2" id="KW-0808">Transferase</keyword>
<dbReference type="FunFam" id="1.10.510.10:FF:000571">
    <property type="entry name" value="Maternal embryonic leucine zipper kinase"/>
    <property type="match status" value="1"/>
</dbReference>
<evidence type="ECO:0000256" key="6">
    <source>
        <dbReference type="PIRSR" id="PIRSR630616-1"/>
    </source>
</evidence>
<dbReference type="EMBL" id="VJMH01005136">
    <property type="protein sequence ID" value="KAF0700146.1"/>
    <property type="molecule type" value="Genomic_DNA"/>
</dbReference>
<feature type="binding site" evidence="7">
    <location>
        <position position="158"/>
    </location>
    <ligand>
        <name>ATP</name>
        <dbReference type="ChEBI" id="CHEBI:30616"/>
    </ligand>
</feature>
<dbReference type="AlphaFoldDB" id="A0A485KMM2"/>
<evidence type="ECO:0000256" key="5">
    <source>
        <dbReference type="ARBA" id="ARBA00022840"/>
    </source>
</evidence>
<sequence>MNNYAVQMTLAEAIYGPVVLAKDLTTGAFVAIKQLHLASMAKQESAYEGRQVQEDNAMERAVYAAFARAGGHINVLNLLAEFEEAGSRHMVLEFCPAGELFNVVVDSPAGRFDLARAAHSFRHIVRGAAFMHACGFAHRDISLENILVDAHGTCKLIDFGLATPIAAKSTDSVGKLFYMAPEVYQCRAYDPAAADMWSLGIVLFILLVGSPPVESTSVDDDRFRIVHKQGIRGLIALWKIESLFSPPALEVLDGLLTVDPARRLSMAGLLKHLFLQDKIIAAPSAVEEPKSNSKWLDKIFPNRGLKSC</sequence>
<dbReference type="EMBL" id="CAADRA010005157">
    <property type="protein sequence ID" value="VFT86216.1"/>
    <property type="molecule type" value="Genomic_DNA"/>
</dbReference>
<reference evidence="9" key="2">
    <citation type="submission" date="2019-06" db="EMBL/GenBank/DDBJ databases">
        <title>Genomics analysis of Aphanomyces spp. identifies a new class of oomycete effector associated with host adaptation.</title>
        <authorList>
            <person name="Gaulin E."/>
        </authorList>
    </citation>
    <scope>NUCLEOTIDE SEQUENCE</scope>
    <source>
        <strain evidence="9">CBS 578.67</strain>
    </source>
</reference>
<keyword evidence="4" id="KW-0418">Kinase</keyword>
<dbReference type="PROSITE" id="PS50011">
    <property type="entry name" value="PROTEIN_KINASE_DOM"/>
    <property type="match status" value="1"/>
</dbReference>
<evidence type="ECO:0000313" key="11">
    <source>
        <dbReference type="Proteomes" id="UP000332933"/>
    </source>
</evidence>
<evidence type="ECO:0000256" key="1">
    <source>
        <dbReference type="ARBA" id="ARBA00022527"/>
    </source>
</evidence>
<dbReference type="Proteomes" id="UP000332933">
    <property type="component" value="Unassembled WGS sequence"/>
</dbReference>
<evidence type="ECO:0000256" key="4">
    <source>
        <dbReference type="ARBA" id="ARBA00022777"/>
    </source>
</evidence>
<keyword evidence="11" id="KW-1185">Reference proteome</keyword>
<evidence type="ECO:0000313" key="9">
    <source>
        <dbReference type="EMBL" id="KAF0700146.1"/>
    </source>
</evidence>
<keyword evidence="5 7" id="KW-0067">ATP-binding</keyword>
<dbReference type="OrthoDB" id="60484at2759"/>
<feature type="active site" description="Proton acceptor" evidence="6">
    <location>
        <position position="140"/>
    </location>
</feature>
<evidence type="ECO:0000313" key="10">
    <source>
        <dbReference type="EMBL" id="VFT86216.1"/>
    </source>
</evidence>
<feature type="domain" description="Protein kinase" evidence="8">
    <location>
        <begin position="4"/>
        <end position="275"/>
    </location>
</feature>
<accession>A0A485KMM2</accession>
<dbReference type="InterPro" id="IPR030616">
    <property type="entry name" value="Aur-like"/>
</dbReference>
<dbReference type="PANTHER" id="PTHR24350">
    <property type="entry name" value="SERINE/THREONINE-PROTEIN KINASE IAL-RELATED"/>
    <property type="match status" value="1"/>
</dbReference>
<dbReference type="SUPFAM" id="SSF56112">
    <property type="entry name" value="Protein kinase-like (PK-like)"/>
    <property type="match status" value="1"/>
</dbReference>
<evidence type="ECO:0000256" key="7">
    <source>
        <dbReference type="PIRSR" id="PIRSR630616-2"/>
    </source>
</evidence>
<proteinExistence type="predicted"/>
<dbReference type="GO" id="GO:0004674">
    <property type="term" value="F:protein serine/threonine kinase activity"/>
    <property type="evidence" value="ECO:0007669"/>
    <property type="project" value="UniProtKB-KW"/>
</dbReference>
<evidence type="ECO:0000256" key="3">
    <source>
        <dbReference type="ARBA" id="ARBA00022741"/>
    </source>
</evidence>
<name>A0A485KMM2_9STRA</name>
<gene>
    <name evidence="10" type="primary">Aste57867_9334</name>
    <name evidence="9" type="ORF">As57867_009298</name>
    <name evidence="10" type="ORF">ASTE57867_9334</name>
</gene>
<dbReference type="GO" id="GO:0005524">
    <property type="term" value="F:ATP binding"/>
    <property type="evidence" value="ECO:0007669"/>
    <property type="project" value="UniProtKB-KW"/>
</dbReference>
<evidence type="ECO:0000256" key="2">
    <source>
        <dbReference type="ARBA" id="ARBA00022679"/>
    </source>
</evidence>
<reference evidence="10 11" key="1">
    <citation type="submission" date="2019-03" db="EMBL/GenBank/DDBJ databases">
        <authorList>
            <person name="Gaulin E."/>
            <person name="Dumas B."/>
        </authorList>
    </citation>
    <scope>NUCLEOTIDE SEQUENCE [LARGE SCALE GENOMIC DNA]</scope>
    <source>
        <strain evidence="10">CBS 568.67</strain>
    </source>
</reference>
<dbReference type="Gene3D" id="1.10.510.10">
    <property type="entry name" value="Transferase(Phosphotransferase) domain 1"/>
    <property type="match status" value="1"/>
</dbReference>
<feature type="binding site" evidence="7">
    <location>
        <begin position="144"/>
        <end position="145"/>
    </location>
    <ligand>
        <name>ATP</name>
        <dbReference type="ChEBI" id="CHEBI:30616"/>
    </ligand>
</feature>
<dbReference type="InterPro" id="IPR000719">
    <property type="entry name" value="Prot_kinase_dom"/>
</dbReference>
<dbReference type="InterPro" id="IPR011009">
    <property type="entry name" value="Kinase-like_dom_sf"/>
</dbReference>
<protein>
    <submittedName>
        <fullName evidence="10">Aste57867_9334 protein</fullName>
    </submittedName>
</protein>
<organism evidence="10 11">
    <name type="scientific">Aphanomyces stellatus</name>
    <dbReference type="NCBI Taxonomy" id="120398"/>
    <lineage>
        <taxon>Eukaryota</taxon>
        <taxon>Sar</taxon>
        <taxon>Stramenopiles</taxon>
        <taxon>Oomycota</taxon>
        <taxon>Saprolegniomycetes</taxon>
        <taxon>Saprolegniales</taxon>
        <taxon>Verrucalvaceae</taxon>
        <taxon>Aphanomyces</taxon>
    </lineage>
</organism>
<keyword evidence="3 7" id="KW-0547">Nucleotide-binding</keyword>